<name>A0A1V9ZEQ7_ACHHY</name>
<sequence>MAGDSQSIEDEFLSVVTDGMVHNGLLLGETWEAVRNRKYKPPPSGVTVRVATHARDLTESEVQTAAQLYEAGRTTNPGLDLDDVMQHVLDQRPRLHAERDADRAHRLAPFLSCLLRPVAVKIKGAPRDLSPVQFAAHFGEQQAALALLAIDPGQAPEALFEACREGYAEVVAGLLASPLVAWDPHSLGHGFLLAARHDHLPVVAALTAFGRTRLDVLCHGPWFSGAVLGQRYIAVAVETALELRSAGLLAWLLDLRLLRAPEWTHCLTCGLRLASAPGHAHLYLPLLATLLAKQPSLATTVRQLRPSVPPADTGRLEAVCVTLLHDHYADLPPLHAGTEDMRYTKGH</sequence>
<keyword evidence="2" id="KW-1185">Reference proteome</keyword>
<evidence type="ECO:0008006" key="3">
    <source>
        <dbReference type="Google" id="ProtNLM"/>
    </source>
</evidence>
<gene>
    <name evidence="1" type="ORF">ACHHYP_15809</name>
</gene>
<dbReference type="AlphaFoldDB" id="A0A1V9ZEQ7"/>
<comment type="caution">
    <text evidence="1">The sequence shown here is derived from an EMBL/GenBank/DDBJ whole genome shotgun (WGS) entry which is preliminary data.</text>
</comment>
<proteinExistence type="predicted"/>
<dbReference type="OrthoDB" id="77374at2759"/>
<accession>A0A1V9ZEQ7</accession>
<evidence type="ECO:0000313" key="1">
    <source>
        <dbReference type="EMBL" id="OQR96479.1"/>
    </source>
</evidence>
<dbReference type="EMBL" id="JNBR01000144">
    <property type="protein sequence ID" value="OQR96479.1"/>
    <property type="molecule type" value="Genomic_DNA"/>
</dbReference>
<evidence type="ECO:0000313" key="2">
    <source>
        <dbReference type="Proteomes" id="UP000243579"/>
    </source>
</evidence>
<protein>
    <recommendedName>
        <fullName evidence="3">Ankyrin repeat protein</fullName>
    </recommendedName>
</protein>
<dbReference type="Proteomes" id="UP000243579">
    <property type="component" value="Unassembled WGS sequence"/>
</dbReference>
<organism evidence="1 2">
    <name type="scientific">Achlya hypogyna</name>
    <name type="common">Oomycete</name>
    <name type="synonym">Protoachlya hypogyna</name>
    <dbReference type="NCBI Taxonomy" id="1202772"/>
    <lineage>
        <taxon>Eukaryota</taxon>
        <taxon>Sar</taxon>
        <taxon>Stramenopiles</taxon>
        <taxon>Oomycota</taxon>
        <taxon>Saprolegniomycetes</taxon>
        <taxon>Saprolegniales</taxon>
        <taxon>Achlyaceae</taxon>
        <taxon>Achlya</taxon>
    </lineage>
</organism>
<reference evidence="1 2" key="1">
    <citation type="journal article" date="2014" name="Genome Biol. Evol.">
        <title>The secreted proteins of Achlya hypogyna and Thraustotheca clavata identify the ancestral oomycete secretome and reveal gene acquisitions by horizontal gene transfer.</title>
        <authorList>
            <person name="Misner I."/>
            <person name="Blouin N."/>
            <person name="Leonard G."/>
            <person name="Richards T.A."/>
            <person name="Lane C.E."/>
        </authorList>
    </citation>
    <scope>NUCLEOTIDE SEQUENCE [LARGE SCALE GENOMIC DNA]</scope>
    <source>
        <strain evidence="1 2">ATCC 48635</strain>
    </source>
</reference>